<accession>A0A0P6XH17</accession>
<gene>
    <name evidence="1" type="ORF">ADN00_04230</name>
</gene>
<name>A0A0P6XH17_9CHLR</name>
<dbReference type="Proteomes" id="UP000050417">
    <property type="component" value="Unassembled WGS sequence"/>
</dbReference>
<evidence type="ECO:0000313" key="1">
    <source>
        <dbReference type="EMBL" id="KPL79084.1"/>
    </source>
</evidence>
<protein>
    <recommendedName>
        <fullName evidence="3">DUF4380 domain-containing protein</fullName>
    </recommendedName>
</protein>
<dbReference type="RefSeq" id="WP_075061712.1">
    <property type="nucleotide sequence ID" value="NZ_LGCL01000015.1"/>
</dbReference>
<reference evidence="1 2" key="1">
    <citation type="submission" date="2015-07" db="EMBL/GenBank/DDBJ databases">
        <title>Genome sequence of Ornatilinea apprima DSM 23815.</title>
        <authorList>
            <person name="Hemp J."/>
            <person name="Ward L.M."/>
            <person name="Pace L.A."/>
            <person name="Fischer W.W."/>
        </authorList>
    </citation>
    <scope>NUCLEOTIDE SEQUENCE [LARGE SCALE GENOMIC DNA]</scope>
    <source>
        <strain evidence="1 2">P3M-1</strain>
    </source>
</reference>
<evidence type="ECO:0008006" key="3">
    <source>
        <dbReference type="Google" id="ProtNLM"/>
    </source>
</evidence>
<dbReference type="EMBL" id="LGCL01000015">
    <property type="protein sequence ID" value="KPL79084.1"/>
    <property type="molecule type" value="Genomic_DNA"/>
</dbReference>
<evidence type="ECO:0000313" key="2">
    <source>
        <dbReference type="Proteomes" id="UP000050417"/>
    </source>
</evidence>
<keyword evidence="2" id="KW-1185">Reference proteome</keyword>
<sequence>MQHLKDIFAGYPCLALTNGLLTLHVMQNAGPRIIGLQAAEGPNLMAEVPLAGEQPNEFIPRGGQRLWHAPEDLRRTYIADNEPVSFAFNAESVLVTQNIEKETGIQKSMEISMPTGRAEVRVKYGLQNHNLWPVTFAAWPIAQMRMGGFAILPQSARATGLLPNRRLVIWPYTDIQSENIVLGNRYIFVQARYQGEQKAKIGWLNDRGWMGYYLDNTLIIKQARFEPQGQYVDMGCNMECYCDRRFLEMETLSPLTSVQPGGTLEYEEKWLVFSNLNVSMSEESIEEVIRDLNIE</sequence>
<dbReference type="AlphaFoldDB" id="A0A0P6XH17"/>
<dbReference type="OrthoDB" id="5914937at2"/>
<dbReference type="STRING" id="1134406.ADN00_04230"/>
<proteinExistence type="predicted"/>
<organism evidence="1 2">
    <name type="scientific">Ornatilinea apprima</name>
    <dbReference type="NCBI Taxonomy" id="1134406"/>
    <lineage>
        <taxon>Bacteria</taxon>
        <taxon>Bacillati</taxon>
        <taxon>Chloroflexota</taxon>
        <taxon>Anaerolineae</taxon>
        <taxon>Anaerolineales</taxon>
        <taxon>Anaerolineaceae</taxon>
        <taxon>Ornatilinea</taxon>
    </lineage>
</organism>
<comment type="caution">
    <text evidence="1">The sequence shown here is derived from an EMBL/GenBank/DDBJ whole genome shotgun (WGS) entry which is preliminary data.</text>
</comment>